<keyword evidence="2" id="KW-1185">Reference proteome</keyword>
<dbReference type="Proteomes" id="UP001183226">
    <property type="component" value="Unassembled WGS sequence"/>
</dbReference>
<name>A0ABU2L0J8_9ACTN</name>
<comment type="caution">
    <text evidence="1">The sequence shown here is derived from an EMBL/GenBank/DDBJ whole genome shotgun (WGS) entry which is preliminary data.</text>
</comment>
<organism evidence="1 2">
    <name type="scientific">Streptomonospora wellingtoniae</name>
    <dbReference type="NCBI Taxonomy" id="3075544"/>
    <lineage>
        <taxon>Bacteria</taxon>
        <taxon>Bacillati</taxon>
        <taxon>Actinomycetota</taxon>
        <taxon>Actinomycetes</taxon>
        <taxon>Streptosporangiales</taxon>
        <taxon>Nocardiopsidaceae</taxon>
        <taxon>Streptomonospora</taxon>
    </lineage>
</organism>
<gene>
    <name evidence="1" type="ORF">RM446_23395</name>
</gene>
<protein>
    <submittedName>
        <fullName evidence="1">Uncharacterized protein</fullName>
    </submittedName>
</protein>
<sequence>MRPSLALFAYAHLPTHLQAVSRPFADLAHHLVATLPADSVEVDVALRKLLESKDAAVRAAVEAA</sequence>
<evidence type="ECO:0000313" key="1">
    <source>
        <dbReference type="EMBL" id="MDT0305079.1"/>
    </source>
</evidence>
<accession>A0ABU2L0J8</accession>
<evidence type="ECO:0000313" key="2">
    <source>
        <dbReference type="Proteomes" id="UP001183226"/>
    </source>
</evidence>
<dbReference type="RefSeq" id="WP_311547594.1">
    <property type="nucleotide sequence ID" value="NZ_JAVREK010000035.1"/>
</dbReference>
<dbReference type="EMBL" id="JAVREK010000035">
    <property type="protein sequence ID" value="MDT0305079.1"/>
    <property type="molecule type" value="Genomic_DNA"/>
</dbReference>
<proteinExistence type="predicted"/>
<reference evidence="2" key="1">
    <citation type="submission" date="2023-07" db="EMBL/GenBank/DDBJ databases">
        <title>30 novel species of actinomycetes from the DSMZ collection.</title>
        <authorList>
            <person name="Nouioui I."/>
        </authorList>
    </citation>
    <scope>NUCLEOTIDE SEQUENCE [LARGE SCALE GENOMIC DNA]</scope>
    <source>
        <strain evidence="2">DSM 45055</strain>
    </source>
</reference>